<proteinExistence type="predicted"/>
<dbReference type="GO" id="GO:0016887">
    <property type="term" value="F:ATP hydrolysis activity"/>
    <property type="evidence" value="ECO:0007669"/>
    <property type="project" value="RHEA"/>
</dbReference>
<organism evidence="13 14">
    <name type="scientific">Polaromonas naphthalenivorans (strain CJ2)</name>
    <dbReference type="NCBI Taxonomy" id="365044"/>
    <lineage>
        <taxon>Bacteria</taxon>
        <taxon>Pseudomonadati</taxon>
        <taxon>Pseudomonadota</taxon>
        <taxon>Betaproteobacteria</taxon>
        <taxon>Burkholderiales</taxon>
        <taxon>Comamonadaceae</taxon>
        <taxon>Polaromonas</taxon>
    </lineage>
</organism>
<dbReference type="PANTHER" id="PTHR11070:SF2">
    <property type="entry name" value="ATP-DEPENDENT DNA HELICASE SRS2"/>
    <property type="match status" value="1"/>
</dbReference>
<evidence type="ECO:0000256" key="8">
    <source>
        <dbReference type="ARBA" id="ARBA00034923"/>
    </source>
</evidence>
<dbReference type="EMBL" id="CP000530">
    <property type="protein sequence ID" value="ABM39557.1"/>
    <property type="molecule type" value="Genomic_DNA"/>
</dbReference>
<dbReference type="AlphaFoldDB" id="A1VV79"/>
<evidence type="ECO:0000313" key="14">
    <source>
        <dbReference type="Proteomes" id="UP000000644"/>
    </source>
</evidence>
<dbReference type="Pfam" id="PF00580">
    <property type="entry name" value="UvrD-helicase"/>
    <property type="match status" value="2"/>
</dbReference>
<comment type="catalytic activity">
    <reaction evidence="9">
        <text>ATP + H2O = ADP + phosphate + H(+)</text>
        <dbReference type="Rhea" id="RHEA:13065"/>
        <dbReference type="ChEBI" id="CHEBI:15377"/>
        <dbReference type="ChEBI" id="CHEBI:15378"/>
        <dbReference type="ChEBI" id="CHEBI:30616"/>
        <dbReference type="ChEBI" id="CHEBI:43474"/>
        <dbReference type="ChEBI" id="CHEBI:456216"/>
        <dbReference type="EC" id="5.6.2.4"/>
    </reaction>
</comment>
<dbReference type="GO" id="GO:0000725">
    <property type="term" value="P:recombinational repair"/>
    <property type="evidence" value="ECO:0007669"/>
    <property type="project" value="TreeGrafter"/>
</dbReference>
<keyword evidence="13" id="KW-0614">Plasmid</keyword>
<dbReference type="Proteomes" id="UP000000644">
    <property type="component" value="Plasmid pPNAP01"/>
</dbReference>
<evidence type="ECO:0000256" key="1">
    <source>
        <dbReference type="ARBA" id="ARBA00022741"/>
    </source>
</evidence>
<evidence type="ECO:0000256" key="2">
    <source>
        <dbReference type="ARBA" id="ARBA00022801"/>
    </source>
</evidence>
<evidence type="ECO:0000313" key="13">
    <source>
        <dbReference type="EMBL" id="ABM39557.1"/>
    </source>
</evidence>
<evidence type="ECO:0000256" key="4">
    <source>
        <dbReference type="ARBA" id="ARBA00022840"/>
    </source>
</evidence>
<dbReference type="HOGENOM" id="CLU_004585_6_4_4"/>
<keyword evidence="14" id="KW-1185">Reference proteome</keyword>
<evidence type="ECO:0000256" key="10">
    <source>
        <dbReference type="PROSITE-ProRule" id="PRU00560"/>
    </source>
</evidence>
<feature type="domain" description="UvrD-like helicase C-terminal" evidence="12">
    <location>
        <begin position="234"/>
        <end position="479"/>
    </location>
</feature>
<dbReference type="EC" id="5.6.2.4" evidence="7"/>
<dbReference type="GO" id="GO:0005524">
    <property type="term" value="F:ATP binding"/>
    <property type="evidence" value="ECO:0007669"/>
    <property type="project" value="UniProtKB-UniRule"/>
</dbReference>
<feature type="binding site" evidence="10">
    <location>
        <begin position="34"/>
        <end position="41"/>
    </location>
    <ligand>
        <name>ATP</name>
        <dbReference type="ChEBI" id="CHEBI:30616"/>
    </ligand>
</feature>
<evidence type="ECO:0000256" key="5">
    <source>
        <dbReference type="ARBA" id="ARBA00023235"/>
    </source>
</evidence>
<evidence type="ECO:0000256" key="6">
    <source>
        <dbReference type="ARBA" id="ARBA00034617"/>
    </source>
</evidence>
<dbReference type="KEGG" id="pna:Pnap_4275"/>
<reference evidence="14" key="1">
    <citation type="journal article" date="2009" name="Environ. Microbiol.">
        <title>The genome of Polaromonas naphthalenivorans strain CJ2, isolated from coal tar-contaminated sediment, reveals physiological and metabolic versatility and evolution through extensive horizontal gene transfer.</title>
        <authorList>
            <person name="Yagi J.M."/>
            <person name="Sims D."/>
            <person name="Brettin T."/>
            <person name="Bruce D."/>
            <person name="Madsen E.L."/>
        </authorList>
    </citation>
    <scope>NUCLEOTIDE SEQUENCE [LARGE SCALE GENOMIC DNA]</scope>
    <source>
        <strain evidence="14">CJ2</strain>
        <plasmid evidence="14">Plasmid pPNAP01</plasmid>
    </source>
</reference>
<dbReference type="PROSITE" id="PS51198">
    <property type="entry name" value="UVRD_HELICASE_ATP_BIND"/>
    <property type="match status" value="1"/>
</dbReference>
<keyword evidence="1 10" id="KW-0547">Nucleotide-binding</keyword>
<dbReference type="InterPro" id="IPR014017">
    <property type="entry name" value="DNA_helicase_UvrD-like_C"/>
</dbReference>
<geneLocation type="plasmid" evidence="13 14">
    <name>pPNAP01</name>
</geneLocation>
<dbReference type="PROSITE" id="PS51217">
    <property type="entry name" value="UVRD_HELICASE_CTER"/>
    <property type="match status" value="1"/>
</dbReference>
<comment type="catalytic activity">
    <reaction evidence="6">
        <text>Couples ATP hydrolysis with the unwinding of duplex DNA by translocating in the 3'-5' direction.</text>
        <dbReference type="EC" id="5.6.2.4"/>
    </reaction>
</comment>
<name>A1VV79_POLNA</name>
<feature type="domain" description="UvrD-like helicase ATP-binding" evidence="11">
    <location>
        <begin position="13"/>
        <end position="233"/>
    </location>
</feature>
<dbReference type="CDD" id="cd17932">
    <property type="entry name" value="DEXQc_UvrD"/>
    <property type="match status" value="1"/>
</dbReference>
<dbReference type="PANTHER" id="PTHR11070">
    <property type="entry name" value="UVRD / RECB / PCRA DNA HELICASE FAMILY MEMBER"/>
    <property type="match status" value="1"/>
</dbReference>
<evidence type="ECO:0000256" key="3">
    <source>
        <dbReference type="ARBA" id="ARBA00022806"/>
    </source>
</evidence>
<dbReference type="RefSeq" id="WP_011797930.1">
    <property type="nucleotide sequence ID" value="NC_008757.1"/>
</dbReference>
<dbReference type="Gene3D" id="3.40.50.300">
    <property type="entry name" value="P-loop containing nucleotide triphosphate hydrolases"/>
    <property type="match status" value="3"/>
</dbReference>
<dbReference type="GO" id="GO:0003677">
    <property type="term" value="F:DNA binding"/>
    <property type="evidence" value="ECO:0007669"/>
    <property type="project" value="InterPro"/>
</dbReference>
<keyword evidence="4 10" id="KW-0067">ATP-binding</keyword>
<dbReference type="Pfam" id="PF13361">
    <property type="entry name" value="UvrD_C"/>
    <property type="match status" value="1"/>
</dbReference>
<protein>
    <recommendedName>
        <fullName evidence="7">DNA 3'-5' helicase</fullName>
        <ecNumber evidence="7">5.6.2.4</ecNumber>
    </recommendedName>
    <alternativeName>
        <fullName evidence="8">DNA 3'-5' helicase II</fullName>
    </alternativeName>
</protein>
<sequence length="554" mass="61946">MIKPQAWLPSDGLTLEPNALLAAQEVLRSLALTAGPGAGKTEMLAQRADFLLRTGTSRYPQRILAISFKVDASRNLKDRVRKRCGAELAARLDSHTFHAFAKRIIDRFRPILTGRDALNPDYTIGVGRVQGQQLDFGNLVPLAVQILKACPIACNAVRQTYSHVFLDEFQDCTDEQYQLIKVAFLGSSARLTAVGDTKQRIMGWAGALEGVFLTFATDFQAVPLNLYQNFRSKPRLRRMQNAMVRVMDPAAAVPDDMLMGPGGSVDVLHFSDSAEEAREIADLVQHWIGIESIPPSEIAVLLSRQPDLYAELLMNEFKRRGIAFRNEQLLQDLSVEPAARLIVDFLTVVAGERQSAAFGRLMDVLIATGIDEETAYEQRSRWLRFLEQSRRAMRGGQAQPLNAISLRANAMTFLKMLGREAVVALSSDYERGDRLTEVVAQTFDRLTELLGGEADPVRALSHFSEDSAVRIMTIHKCKGLEFDTVVILGVEQQTFWGDRDEQRSAFFVGISRAKSRLYLTVADQRQRPTEAQNRWDIVRRPHDEYIGYATSSVG</sequence>
<accession>A1VV79</accession>
<dbReference type="Gene3D" id="1.10.486.10">
    <property type="entry name" value="PCRA, domain 4"/>
    <property type="match status" value="1"/>
</dbReference>
<dbReference type="InterPro" id="IPR027417">
    <property type="entry name" value="P-loop_NTPase"/>
</dbReference>
<dbReference type="InterPro" id="IPR000212">
    <property type="entry name" value="DNA_helicase_UvrD/REP"/>
</dbReference>
<gene>
    <name evidence="13" type="ordered locus">Pnap_4275</name>
</gene>
<dbReference type="SUPFAM" id="SSF52540">
    <property type="entry name" value="P-loop containing nucleoside triphosphate hydrolases"/>
    <property type="match status" value="1"/>
</dbReference>
<evidence type="ECO:0000259" key="12">
    <source>
        <dbReference type="PROSITE" id="PS51217"/>
    </source>
</evidence>
<keyword evidence="3 10" id="KW-0347">Helicase</keyword>
<keyword evidence="2 10" id="KW-0378">Hydrolase</keyword>
<dbReference type="InterPro" id="IPR014016">
    <property type="entry name" value="UvrD-like_ATP-bd"/>
</dbReference>
<dbReference type="OrthoDB" id="384988at2"/>
<evidence type="ECO:0000256" key="7">
    <source>
        <dbReference type="ARBA" id="ARBA00034808"/>
    </source>
</evidence>
<evidence type="ECO:0000259" key="11">
    <source>
        <dbReference type="PROSITE" id="PS51198"/>
    </source>
</evidence>
<dbReference type="GO" id="GO:0043138">
    <property type="term" value="F:3'-5' DNA helicase activity"/>
    <property type="evidence" value="ECO:0007669"/>
    <property type="project" value="UniProtKB-EC"/>
</dbReference>
<keyword evidence="5" id="KW-0413">Isomerase</keyword>
<evidence type="ECO:0000256" key="9">
    <source>
        <dbReference type="ARBA" id="ARBA00048988"/>
    </source>
</evidence>